<evidence type="ECO:0000256" key="1">
    <source>
        <dbReference type="SAM" id="Phobius"/>
    </source>
</evidence>
<proteinExistence type="predicted"/>
<name>A0AAW1UGS3_9CUCU</name>
<keyword evidence="1" id="KW-0472">Membrane</keyword>
<keyword evidence="1" id="KW-1133">Transmembrane helix</keyword>
<dbReference type="EMBL" id="JARQZJ010000063">
    <property type="protein sequence ID" value="KAK9879879.1"/>
    <property type="molecule type" value="Genomic_DNA"/>
</dbReference>
<organism evidence="2 3">
    <name type="scientific">Henosepilachna vigintioctopunctata</name>
    <dbReference type="NCBI Taxonomy" id="420089"/>
    <lineage>
        <taxon>Eukaryota</taxon>
        <taxon>Metazoa</taxon>
        <taxon>Ecdysozoa</taxon>
        <taxon>Arthropoda</taxon>
        <taxon>Hexapoda</taxon>
        <taxon>Insecta</taxon>
        <taxon>Pterygota</taxon>
        <taxon>Neoptera</taxon>
        <taxon>Endopterygota</taxon>
        <taxon>Coleoptera</taxon>
        <taxon>Polyphaga</taxon>
        <taxon>Cucujiformia</taxon>
        <taxon>Coccinelloidea</taxon>
        <taxon>Coccinellidae</taxon>
        <taxon>Epilachninae</taxon>
        <taxon>Epilachnini</taxon>
        <taxon>Henosepilachna</taxon>
    </lineage>
</organism>
<reference evidence="2 3" key="1">
    <citation type="submission" date="2023-03" db="EMBL/GenBank/DDBJ databases">
        <title>Genome insight into feeding habits of ladybird beetles.</title>
        <authorList>
            <person name="Li H.-S."/>
            <person name="Huang Y.-H."/>
            <person name="Pang H."/>
        </authorList>
    </citation>
    <scope>NUCLEOTIDE SEQUENCE [LARGE SCALE GENOMIC DNA]</scope>
    <source>
        <strain evidence="2">SYSU_2023b</strain>
        <tissue evidence="2">Whole body</tissue>
    </source>
</reference>
<accession>A0AAW1UGS3</accession>
<evidence type="ECO:0000313" key="2">
    <source>
        <dbReference type="EMBL" id="KAK9879879.1"/>
    </source>
</evidence>
<sequence length="395" mass="46291">MNKLRDCNSQPIFNVYRRPDGFYWPKVFVMFILLSIKQIFHKIKTALTNEETMLKFYSDLERPQTLSNHDQPIDAVYFNAANKNGDHLVVGTARRKRGLIDGFLYLKINDGKVGLLESFKLPDTSLYQEKEEQKFAAEGLKVECLEPMKKWKIIYQGLMKRSSDPKQSFQVDMDIMYTSNLPFFNFDTDLDIFLTAKCMALEKWSKEYFKLLKQHHQTHYEQYGSLKGRVIINGEHFQINMESMRDHSFGNHREWKNLHKYNLQMFTTENGDRFTVGNICFPITLSSFKVGFVYSAADKKVYPITHNDFELYQHGESGTPPVDYAFTIKAGGKTYVVKVDVVDTPHFFISKDWECKVFERFCKFNVNGLNGWGASEWQHRNVMGRDIMEYETNRA</sequence>
<dbReference type="PANTHER" id="PTHR34717">
    <property type="entry name" value="EG:BACR7A4.20 PROTEIN"/>
    <property type="match status" value="1"/>
</dbReference>
<protein>
    <submittedName>
        <fullName evidence="2">Uncharacterized protein</fullName>
    </submittedName>
</protein>
<evidence type="ECO:0000313" key="3">
    <source>
        <dbReference type="Proteomes" id="UP001431783"/>
    </source>
</evidence>
<dbReference type="PANTHER" id="PTHR34717:SF1">
    <property type="entry name" value="EG:BACR7A4.20 PROTEIN"/>
    <property type="match status" value="1"/>
</dbReference>
<keyword evidence="3" id="KW-1185">Reference proteome</keyword>
<dbReference type="Proteomes" id="UP001431783">
    <property type="component" value="Unassembled WGS sequence"/>
</dbReference>
<gene>
    <name evidence="2" type="ORF">WA026_008381</name>
</gene>
<dbReference type="SUPFAM" id="SSF159245">
    <property type="entry name" value="AttH-like"/>
    <property type="match status" value="1"/>
</dbReference>
<feature type="transmembrane region" description="Helical" evidence="1">
    <location>
        <begin position="21"/>
        <end position="40"/>
    </location>
</feature>
<dbReference type="AlphaFoldDB" id="A0AAW1UGS3"/>
<keyword evidence="1" id="KW-0812">Transmembrane</keyword>
<comment type="caution">
    <text evidence="2">The sequence shown here is derived from an EMBL/GenBank/DDBJ whole genome shotgun (WGS) entry which is preliminary data.</text>
</comment>